<dbReference type="Proteomes" id="UP000663824">
    <property type="component" value="Unassembled WGS sequence"/>
</dbReference>
<dbReference type="SUPFAM" id="SSF69322">
    <property type="entry name" value="Tricorn protease domain 2"/>
    <property type="match status" value="1"/>
</dbReference>
<evidence type="ECO:0000313" key="6">
    <source>
        <dbReference type="Proteomes" id="UP000663855"/>
    </source>
</evidence>
<evidence type="ECO:0000313" key="2">
    <source>
        <dbReference type="EMBL" id="CAF1552513.1"/>
    </source>
</evidence>
<name>A0A815X0M6_9BILA</name>
<reference evidence="2" key="1">
    <citation type="submission" date="2021-02" db="EMBL/GenBank/DDBJ databases">
        <authorList>
            <person name="Nowell W R."/>
        </authorList>
    </citation>
    <scope>NUCLEOTIDE SEQUENCE</scope>
</reference>
<keyword evidence="1" id="KW-0175">Coiled coil</keyword>
<dbReference type="EMBL" id="CAJOBH010002089">
    <property type="protein sequence ID" value="CAF3889406.1"/>
    <property type="molecule type" value="Genomic_DNA"/>
</dbReference>
<proteinExistence type="predicted"/>
<protein>
    <submittedName>
        <fullName evidence="2">Uncharacterized protein</fullName>
    </submittedName>
</protein>
<sequence length="437" mass="50541">MSQSCAIVSCQEISRVLCYCCNKNLCLNHLSNHRGLSNDQPNSLTDQINILNDQLNRLNIEKLVDDSRLKLDKWRDNSLKKVHHFYENKCEELDRYYAKQLRQQKKEVDQLYKKLSEINEKQDTIQEDSINELETMIVDVKQKINDIEQKLIPINTRPLSIDNSLISIGEIKIQGFDLKTLLSPYQTCHFSENSGFALASNDEFLLIDLNHDLCLFDKNLTIIKQSIWNYGAIHDICWSSALASFIVITEKSKAFLVNGNDLSIDSIEEMQNHLWMSCTCSNSLLYLASLSNAIIEFSLLPSFYYRRRWDPPITCKKDEFIKDIACNNEKLALIVAIFSDNIAHLIVRSLTNFNQLFSIRLDMRNLSYYLPIRCCPLKNNEWLVVEANTSQLFHVVEDGKLEGKLTYDKSPYNAVLFGSNILVIRTDATIHFHQILH</sequence>
<evidence type="ECO:0000313" key="5">
    <source>
        <dbReference type="EMBL" id="CAF3926526.1"/>
    </source>
</evidence>
<dbReference type="AlphaFoldDB" id="A0A815X0M6"/>
<dbReference type="Proteomes" id="UP000681967">
    <property type="component" value="Unassembled WGS sequence"/>
</dbReference>
<dbReference type="Proteomes" id="UP000676336">
    <property type="component" value="Unassembled WGS sequence"/>
</dbReference>
<evidence type="ECO:0000256" key="1">
    <source>
        <dbReference type="SAM" id="Coils"/>
    </source>
</evidence>
<organism evidence="2 6">
    <name type="scientific">Rotaria magnacalcarata</name>
    <dbReference type="NCBI Taxonomy" id="392030"/>
    <lineage>
        <taxon>Eukaryota</taxon>
        <taxon>Metazoa</taxon>
        <taxon>Spiralia</taxon>
        <taxon>Gnathifera</taxon>
        <taxon>Rotifera</taxon>
        <taxon>Eurotatoria</taxon>
        <taxon>Bdelloidea</taxon>
        <taxon>Philodinida</taxon>
        <taxon>Philodinidae</taxon>
        <taxon>Rotaria</taxon>
    </lineage>
</organism>
<dbReference type="EMBL" id="CAJNOV010014526">
    <property type="protein sequence ID" value="CAF1552513.1"/>
    <property type="molecule type" value="Genomic_DNA"/>
</dbReference>
<evidence type="ECO:0000313" key="4">
    <source>
        <dbReference type="EMBL" id="CAF3889406.1"/>
    </source>
</evidence>
<dbReference type="EMBL" id="CAJNRE010000050">
    <property type="protein sequence ID" value="CAF1911032.1"/>
    <property type="molecule type" value="Genomic_DNA"/>
</dbReference>
<dbReference type="Proteomes" id="UP000663855">
    <property type="component" value="Unassembled WGS sequence"/>
</dbReference>
<dbReference type="EMBL" id="CAJOBI010002386">
    <property type="protein sequence ID" value="CAF3926526.1"/>
    <property type="molecule type" value="Genomic_DNA"/>
</dbReference>
<evidence type="ECO:0000313" key="3">
    <source>
        <dbReference type="EMBL" id="CAF1911032.1"/>
    </source>
</evidence>
<gene>
    <name evidence="4" type="ORF">BYL167_LOCUS7872</name>
    <name evidence="2" type="ORF">CJN711_LOCUS30513</name>
    <name evidence="3" type="ORF">MBJ925_LOCUS792</name>
    <name evidence="5" type="ORF">SMN809_LOCUS7954</name>
</gene>
<accession>A0A815X0M6</accession>
<comment type="caution">
    <text evidence="2">The sequence shown here is derived from an EMBL/GenBank/DDBJ whole genome shotgun (WGS) entry which is preliminary data.</text>
</comment>
<feature type="coiled-coil region" evidence="1">
    <location>
        <begin position="98"/>
        <end position="150"/>
    </location>
</feature>